<gene>
    <name evidence="1" type="ORF">R1sor_014773</name>
</gene>
<comment type="caution">
    <text evidence="1">The sequence shown here is derived from an EMBL/GenBank/DDBJ whole genome shotgun (WGS) entry which is preliminary data.</text>
</comment>
<name>A0ABD3HE76_9MARC</name>
<dbReference type="Proteomes" id="UP001633002">
    <property type="component" value="Unassembled WGS sequence"/>
</dbReference>
<dbReference type="EMBL" id="JBJQOH010000004">
    <property type="protein sequence ID" value="KAL3688464.1"/>
    <property type="molecule type" value="Genomic_DNA"/>
</dbReference>
<sequence length="176" mass="20089">MVWKVWRSRKRGGENSLLHQRYMDDTGISLILDESFFHKMQHVIQEFEAASDAKLNVSKSRIMPMTTGPLPGWVYETGCEVIEEGKSFIYLGVSTSCPVDGKEIARSIIRKKEKNLAQCCLSDEGIKALEKLCREFLWGWNMDGNPKTSLIAWDGIAPHKDDDCRRWVVFSDSMLA</sequence>
<dbReference type="AlphaFoldDB" id="A0ABD3HE76"/>
<evidence type="ECO:0000313" key="1">
    <source>
        <dbReference type="EMBL" id="KAL3688464.1"/>
    </source>
</evidence>
<proteinExistence type="predicted"/>
<evidence type="ECO:0000313" key="2">
    <source>
        <dbReference type="Proteomes" id="UP001633002"/>
    </source>
</evidence>
<organism evidence="1 2">
    <name type="scientific">Riccia sorocarpa</name>
    <dbReference type="NCBI Taxonomy" id="122646"/>
    <lineage>
        <taxon>Eukaryota</taxon>
        <taxon>Viridiplantae</taxon>
        <taxon>Streptophyta</taxon>
        <taxon>Embryophyta</taxon>
        <taxon>Marchantiophyta</taxon>
        <taxon>Marchantiopsida</taxon>
        <taxon>Marchantiidae</taxon>
        <taxon>Marchantiales</taxon>
        <taxon>Ricciaceae</taxon>
        <taxon>Riccia</taxon>
    </lineage>
</organism>
<accession>A0ABD3HE76</accession>
<protein>
    <recommendedName>
        <fullName evidence="3">Reverse transcriptase domain-containing protein</fullName>
    </recommendedName>
</protein>
<evidence type="ECO:0008006" key="3">
    <source>
        <dbReference type="Google" id="ProtNLM"/>
    </source>
</evidence>
<keyword evidence="2" id="KW-1185">Reference proteome</keyword>
<reference evidence="1 2" key="1">
    <citation type="submission" date="2024-09" db="EMBL/GenBank/DDBJ databases">
        <title>Chromosome-scale assembly of Riccia sorocarpa.</title>
        <authorList>
            <person name="Paukszto L."/>
        </authorList>
    </citation>
    <scope>NUCLEOTIDE SEQUENCE [LARGE SCALE GENOMIC DNA]</scope>
    <source>
        <strain evidence="1">LP-2024</strain>
        <tissue evidence="1">Aerial parts of the thallus</tissue>
    </source>
</reference>